<feature type="transmembrane region" description="Helical" evidence="1">
    <location>
        <begin position="55"/>
        <end position="74"/>
    </location>
</feature>
<evidence type="ECO:0000313" key="2">
    <source>
        <dbReference type="EMBL" id="MPN45794.1"/>
    </source>
</evidence>
<reference evidence="2" key="1">
    <citation type="submission" date="2019-08" db="EMBL/GenBank/DDBJ databases">
        <authorList>
            <person name="Kucharzyk K."/>
            <person name="Murdoch R.W."/>
            <person name="Higgins S."/>
            <person name="Loffler F."/>
        </authorList>
    </citation>
    <scope>NUCLEOTIDE SEQUENCE</scope>
</reference>
<dbReference type="EMBL" id="VSSQ01105941">
    <property type="protein sequence ID" value="MPN45794.1"/>
    <property type="molecule type" value="Genomic_DNA"/>
</dbReference>
<comment type="caution">
    <text evidence="2">The sequence shown here is derived from an EMBL/GenBank/DDBJ whole genome shotgun (WGS) entry which is preliminary data.</text>
</comment>
<keyword evidence="1" id="KW-0812">Transmembrane</keyword>
<protein>
    <submittedName>
        <fullName evidence="2">Uncharacterized protein</fullName>
    </submittedName>
</protein>
<accession>A0A645IBX1</accession>
<sequence>MISSSGRLLVTLQRPPPVKSNFFPRLGFCSRSVTSAPASAAVQAAIRPLEPPPTIMMRVFILCIFSVLLLHLLYHRYVQLKMAFFPEGLRKKMLSFIKYSKIAPILYPYPKIIVFFCCPEFPFYFYARKSIMSIELFLKK</sequence>
<keyword evidence="1" id="KW-1133">Transmembrane helix</keyword>
<name>A0A645IBX1_9ZZZZ</name>
<dbReference type="AlphaFoldDB" id="A0A645IBX1"/>
<proteinExistence type="predicted"/>
<keyword evidence="1" id="KW-0472">Membrane</keyword>
<evidence type="ECO:0000256" key="1">
    <source>
        <dbReference type="SAM" id="Phobius"/>
    </source>
</evidence>
<organism evidence="2">
    <name type="scientific">bioreactor metagenome</name>
    <dbReference type="NCBI Taxonomy" id="1076179"/>
    <lineage>
        <taxon>unclassified sequences</taxon>
        <taxon>metagenomes</taxon>
        <taxon>ecological metagenomes</taxon>
    </lineage>
</organism>
<gene>
    <name evidence="2" type="ORF">SDC9_193366</name>
</gene>